<dbReference type="InterPro" id="IPR011129">
    <property type="entry name" value="CSD"/>
</dbReference>
<dbReference type="SUPFAM" id="SSF50249">
    <property type="entry name" value="Nucleic acid-binding proteins"/>
    <property type="match status" value="1"/>
</dbReference>
<sequence>MKGIVKWFSQDKGFGFIRSYDGEDVFVHLREVKKSGMRLLDQGQRIEFEVRKNEKGKFAVNLVNLWPV</sequence>
<dbReference type="PIRSF" id="PIRSF002599">
    <property type="entry name" value="Cold_shock_A"/>
    <property type="match status" value="1"/>
</dbReference>
<evidence type="ECO:0000313" key="6">
    <source>
        <dbReference type="Proteomes" id="UP001596002"/>
    </source>
</evidence>
<gene>
    <name evidence="5" type="ORF">ACFO8Q_21630</name>
</gene>
<dbReference type="PANTHER" id="PTHR11544">
    <property type="entry name" value="COLD SHOCK DOMAIN CONTAINING PROTEINS"/>
    <property type="match status" value="1"/>
</dbReference>
<dbReference type="Gene3D" id="2.40.50.140">
    <property type="entry name" value="Nucleic acid-binding proteins"/>
    <property type="match status" value="1"/>
</dbReference>
<evidence type="ECO:0000259" key="4">
    <source>
        <dbReference type="PROSITE" id="PS51857"/>
    </source>
</evidence>
<accession>A0ABV9Q6S0</accession>
<dbReference type="PRINTS" id="PR00050">
    <property type="entry name" value="COLDSHOCK"/>
</dbReference>
<reference evidence="6" key="1">
    <citation type="journal article" date="2019" name="Int. J. Syst. Evol. Microbiol.">
        <title>The Global Catalogue of Microorganisms (GCM) 10K type strain sequencing project: providing services to taxonomists for standard genome sequencing and annotation.</title>
        <authorList>
            <consortium name="The Broad Institute Genomics Platform"/>
            <consortium name="The Broad Institute Genome Sequencing Center for Infectious Disease"/>
            <person name="Wu L."/>
            <person name="Ma J."/>
        </authorList>
    </citation>
    <scope>NUCLEOTIDE SEQUENCE [LARGE SCALE GENOMIC DNA]</scope>
    <source>
        <strain evidence="6">WYCCWR 12678</strain>
    </source>
</reference>
<protein>
    <submittedName>
        <fullName evidence="5">Cold shock domain-containing protein</fullName>
    </submittedName>
</protein>
<evidence type="ECO:0000256" key="2">
    <source>
        <dbReference type="ARBA" id="ARBA00022490"/>
    </source>
</evidence>
<evidence type="ECO:0000313" key="5">
    <source>
        <dbReference type="EMBL" id="MFC4769909.1"/>
    </source>
</evidence>
<evidence type="ECO:0000256" key="3">
    <source>
        <dbReference type="RuleBase" id="RU000408"/>
    </source>
</evidence>
<dbReference type="Pfam" id="PF00313">
    <property type="entry name" value="CSD"/>
    <property type="match status" value="1"/>
</dbReference>
<dbReference type="CDD" id="cd04458">
    <property type="entry name" value="CSP_CDS"/>
    <property type="match status" value="1"/>
</dbReference>
<feature type="domain" description="CSD" evidence="4">
    <location>
        <begin position="1"/>
        <end position="64"/>
    </location>
</feature>
<organism evidence="5 6">
    <name type="scientific">Effusibacillus consociatus</name>
    <dbReference type="NCBI Taxonomy" id="1117041"/>
    <lineage>
        <taxon>Bacteria</taxon>
        <taxon>Bacillati</taxon>
        <taxon>Bacillota</taxon>
        <taxon>Bacilli</taxon>
        <taxon>Bacillales</taxon>
        <taxon>Alicyclobacillaceae</taxon>
        <taxon>Effusibacillus</taxon>
    </lineage>
</organism>
<dbReference type="SMART" id="SM00357">
    <property type="entry name" value="CSP"/>
    <property type="match status" value="1"/>
</dbReference>
<dbReference type="InterPro" id="IPR012340">
    <property type="entry name" value="NA-bd_OB-fold"/>
</dbReference>
<comment type="subcellular location">
    <subcellularLocation>
        <location evidence="1 3">Cytoplasm</location>
    </subcellularLocation>
</comment>
<comment type="caution">
    <text evidence="5">The sequence shown here is derived from an EMBL/GenBank/DDBJ whole genome shotgun (WGS) entry which is preliminary data.</text>
</comment>
<dbReference type="EMBL" id="JBHSHC010000149">
    <property type="protein sequence ID" value="MFC4769909.1"/>
    <property type="molecule type" value="Genomic_DNA"/>
</dbReference>
<dbReference type="InterPro" id="IPR002059">
    <property type="entry name" value="CSP_DNA-bd"/>
</dbReference>
<dbReference type="PROSITE" id="PS00352">
    <property type="entry name" value="CSD_1"/>
    <property type="match status" value="1"/>
</dbReference>
<dbReference type="InterPro" id="IPR019844">
    <property type="entry name" value="CSD_CS"/>
</dbReference>
<evidence type="ECO:0000256" key="1">
    <source>
        <dbReference type="ARBA" id="ARBA00004496"/>
    </source>
</evidence>
<dbReference type="InterPro" id="IPR012156">
    <property type="entry name" value="Cold_shock_CspA"/>
</dbReference>
<keyword evidence="2" id="KW-0963">Cytoplasm</keyword>
<proteinExistence type="predicted"/>
<dbReference type="Proteomes" id="UP001596002">
    <property type="component" value="Unassembled WGS sequence"/>
</dbReference>
<dbReference type="RefSeq" id="WP_380028978.1">
    <property type="nucleotide sequence ID" value="NZ_JBHSHC010000149.1"/>
</dbReference>
<keyword evidence="6" id="KW-1185">Reference proteome</keyword>
<dbReference type="InterPro" id="IPR050181">
    <property type="entry name" value="Cold_shock_domain"/>
</dbReference>
<dbReference type="PROSITE" id="PS51857">
    <property type="entry name" value="CSD_2"/>
    <property type="match status" value="1"/>
</dbReference>
<name>A0ABV9Q6S0_9BACL</name>